<organism evidence="2 3">
    <name type="scientific">Bacillus oleivorans</name>
    <dbReference type="NCBI Taxonomy" id="1448271"/>
    <lineage>
        <taxon>Bacteria</taxon>
        <taxon>Bacillati</taxon>
        <taxon>Bacillota</taxon>
        <taxon>Bacilli</taxon>
        <taxon>Bacillales</taxon>
        <taxon>Bacillaceae</taxon>
        <taxon>Bacillus</taxon>
    </lineage>
</organism>
<evidence type="ECO:0000313" key="2">
    <source>
        <dbReference type="EMBL" id="SNX67351.1"/>
    </source>
</evidence>
<dbReference type="Proteomes" id="UP000219546">
    <property type="component" value="Unassembled WGS sequence"/>
</dbReference>
<reference evidence="2 3" key="1">
    <citation type="submission" date="2017-08" db="EMBL/GenBank/DDBJ databases">
        <authorList>
            <person name="de Groot N.N."/>
        </authorList>
    </citation>
    <scope>NUCLEOTIDE SEQUENCE [LARGE SCALE GENOMIC DNA]</scope>
    <source>
        <strain evidence="2 3">JC228</strain>
    </source>
</reference>
<dbReference type="RefSeq" id="WP_097157154.1">
    <property type="nucleotide sequence ID" value="NZ_JBEPMQ010000003.1"/>
</dbReference>
<feature type="transmembrane region" description="Helical" evidence="1">
    <location>
        <begin position="6"/>
        <end position="28"/>
    </location>
</feature>
<evidence type="ECO:0000256" key="1">
    <source>
        <dbReference type="SAM" id="Phobius"/>
    </source>
</evidence>
<proteinExistence type="predicted"/>
<gene>
    <name evidence="2" type="ORF">SAMN05877753_101670</name>
</gene>
<sequence length="346" mass="40636">MSYKRFTMTVMGIVIVLTLIFTSFIYYIDPMWTFGHANEFNDRQTVINEREQKTSEIYFQPFEYDTLLIGSSRSTYINPHDFVGMDVYNYSVSNMSIREYWSFVEFAKAQHGEEFENIMIGVDFFKSSTQESSAPHSLDNYVEKVTKPLYRWKYLLSYDVFKYALHNFKMSKDNVVIEERIYNRDNVAMAMEIDKETAEVDTIKKIDRFRSTFYGDNYVYYPQYKEIISKVKDSNPNSNLIVFTTPISTALFQALVEEGQLDDYERWLTDLVDVYGGVYNFMYPNSVTNDQSNYFDGHHFYPEIGTLIAHRLSGADEDVPEDFGVYVTRENLEEHLGFVRGLVAEF</sequence>
<keyword evidence="1" id="KW-1133">Transmembrane helix</keyword>
<keyword evidence="3" id="KW-1185">Reference proteome</keyword>
<name>A0A285CIC3_9BACI</name>
<dbReference type="EMBL" id="OAOP01000001">
    <property type="protein sequence ID" value="SNX67351.1"/>
    <property type="molecule type" value="Genomic_DNA"/>
</dbReference>
<keyword evidence="1" id="KW-0812">Transmembrane</keyword>
<keyword evidence="1" id="KW-0472">Membrane</keyword>
<evidence type="ECO:0000313" key="3">
    <source>
        <dbReference type="Proteomes" id="UP000219546"/>
    </source>
</evidence>
<dbReference type="OrthoDB" id="5349052at2"/>
<protein>
    <submittedName>
        <fullName evidence="2">Uncharacterized protein</fullName>
    </submittedName>
</protein>
<accession>A0A285CIC3</accession>
<dbReference type="AlphaFoldDB" id="A0A285CIC3"/>
<dbReference type="SUPFAM" id="SSF52266">
    <property type="entry name" value="SGNH hydrolase"/>
    <property type="match status" value="1"/>
</dbReference>